<organism evidence="2 3">
    <name type="scientific">Dysosmobacter acutus</name>
    <dbReference type="NCBI Taxonomy" id="2841504"/>
    <lineage>
        <taxon>Bacteria</taxon>
        <taxon>Bacillati</taxon>
        <taxon>Bacillota</taxon>
        <taxon>Clostridia</taxon>
        <taxon>Eubacteriales</taxon>
        <taxon>Oscillospiraceae</taxon>
        <taxon>Dysosmobacter</taxon>
    </lineage>
</organism>
<comment type="caution">
    <text evidence="2">The sequence shown here is derived from an EMBL/GenBank/DDBJ whole genome shotgun (WGS) entry which is preliminary data.</text>
</comment>
<dbReference type="SMART" id="SM00347">
    <property type="entry name" value="HTH_MARR"/>
    <property type="match status" value="1"/>
</dbReference>
<evidence type="ECO:0000313" key="2">
    <source>
        <dbReference type="EMBL" id="MBU5626777.1"/>
    </source>
</evidence>
<gene>
    <name evidence="2" type="ORF">KQI82_07605</name>
</gene>
<keyword evidence="3" id="KW-1185">Reference proteome</keyword>
<name>A0ABS6F907_9FIRM</name>
<dbReference type="InterPro" id="IPR000835">
    <property type="entry name" value="HTH_MarR-typ"/>
</dbReference>
<dbReference type="Proteomes" id="UP000787672">
    <property type="component" value="Unassembled WGS sequence"/>
</dbReference>
<dbReference type="EMBL" id="JAHLQN010000001">
    <property type="protein sequence ID" value="MBU5626777.1"/>
    <property type="molecule type" value="Genomic_DNA"/>
</dbReference>
<evidence type="ECO:0000259" key="1">
    <source>
        <dbReference type="PROSITE" id="PS50995"/>
    </source>
</evidence>
<dbReference type="PROSITE" id="PS50995">
    <property type="entry name" value="HTH_MARR_2"/>
    <property type="match status" value="1"/>
</dbReference>
<dbReference type="PANTHER" id="PTHR33164:SF89">
    <property type="entry name" value="MARR FAMILY REGULATORY PROTEIN"/>
    <property type="match status" value="1"/>
</dbReference>
<protein>
    <submittedName>
        <fullName evidence="2">MarR family transcriptional regulator</fullName>
    </submittedName>
</protein>
<evidence type="ECO:0000313" key="3">
    <source>
        <dbReference type="Proteomes" id="UP000787672"/>
    </source>
</evidence>
<reference evidence="2 3" key="1">
    <citation type="submission" date="2021-06" db="EMBL/GenBank/DDBJ databases">
        <authorList>
            <person name="Sun Q."/>
            <person name="Li D."/>
        </authorList>
    </citation>
    <scope>NUCLEOTIDE SEQUENCE [LARGE SCALE GENOMIC DNA]</scope>
    <source>
        <strain evidence="2 3">MSJ-2</strain>
    </source>
</reference>
<proteinExistence type="predicted"/>
<dbReference type="InterPro" id="IPR039422">
    <property type="entry name" value="MarR/SlyA-like"/>
</dbReference>
<sequence>MKISISRFLRFQKKLSKLYEEHFASAAAQCGLSKPEADVLIFLANNPEYHTARDVAIYRGLSKAYVSRAVDRLQRRGFLQVETQAEDRRVQNLRLTEAAAAPVGELQAAQEVFFAGLTQGIPAEPAQIAVDVLDQIMKNTDITR</sequence>
<feature type="domain" description="HTH marR-type" evidence="1">
    <location>
        <begin position="1"/>
        <end position="138"/>
    </location>
</feature>
<dbReference type="PANTHER" id="PTHR33164">
    <property type="entry name" value="TRANSCRIPTIONAL REGULATOR, MARR FAMILY"/>
    <property type="match status" value="1"/>
</dbReference>
<accession>A0ABS6F907</accession>
<dbReference type="Pfam" id="PF12802">
    <property type="entry name" value="MarR_2"/>
    <property type="match status" value="1"/>
</dbReference>
<dbReference type="RefSeq" id="WP_216632223.1">
    <property type="nucleotide sequence ID" value="NZ_JAHLQN010000001.1"/>
</dbReference>